<evidence type="ECO:0000313" key="2">
    <source>
        <dbReference type="EMBL" id="KRK34305.1"/>
    </source>
</evidence>
<evidence type="ECO:0000259" key="1">
    <source>
        <dbReference type="PROSITE" id="PS50879"/>
    </source>
</evidence>
<dbReference type="InterPro" id="IPR036397">
    <property type="entry name" value="RNaseH_sf"/>
</dbReference>
<keyword evidence="3" id="KW-1185">Reference proteome</keyword>
<reference evidence="2 3" key="1">
    <citation type="journal article" date="2015" name="Genome Announc.">
        <title>Expanding the biotechnology potential of lactobacilli through comparative genomics of 213 strains and associated genera.</title>
        <authorList>
            <person name="Sun Z."/>
            <person name="Harris H.M."/>
            <person name="McCann A."/>
            <person name="Guo C."/>
            <person name="Argimon S."/>
            <person name="Zhang W."/>
            <person name="Yang X."/>
            <person name="Jeffery I.B."/>
            <person name="Cooney J.C."/>
            <person name="Kagawa T.F."/>
            <person name="Liu W."/>
            <person name="Song Y."/>
            <person name="Salvetti E."/>
            <person name="Wrobel A."/>
            <person name="Rasinkangas P."/>
            <person name="Parkhill J."/>
            <person name="Rea M.C."/>
            <person name="O'Sullivan O."/>
            <person name="Ritari J."/>
            <person name="Douillard F.P."/>
            <person name="Paul Ross R."/>
            <person name="Yang R."/>
            <person name="Briner A.E."/>
            <person name="Felis G.E."/>
            <person name="de Vos W.M."/>
            <person name="Barrangou R."/>
            <person name="Klaenhammer T.R."/>
            <person name="Caufield P.W."/>
            <person name="Cui Y."/>
            <person name="Zhang H."/>
            <person name="O'Toole P.W."/>
        </authorList>
    </citation>
    <scope>NUCLEOTIDE SEQUENCE [LARGE SCALE GENOMIC DNA]</scope>
    <source>
        <strain evidence="2 3">DSM 20003</strain>
    </source>
</reference>
<dbReference type="EMBL" id="AZDA01000093">
    <property type="protein sequence ID" value="KRK34305.1"/>
    <property type="molecule type" value="Genomic_DNA"/>
</dbReference>
<dbReference type="STRING" id="1423726.FC07_GL000871"/>
<dbReference type="Gene3D" id="3.30.420.10">
    <property type="entry name" value="Ribonuclease H-like superfamily/Ribonuclease H"/>
    <property type="match status" value="1"/>
</dbReference>
<gene>
    <name evidence="2" type="ORF">FC07_GL000871</name>
</gene>
<dbReference type="PATRIC" id="fig|1423726.3.peg.895"/>
<dbReference type="OrthoDB" id="7845843at2"/>
<sequence>MLYLATDAATKGNPGPSGAGIVIHGDAHYLQLYTPLPVSTNHEAEFAAVQFGFETLIARGWTTQTVCLQSDSRIVITSLEKGYAKHYQPQVDRILALEAQLPLVLHEWRSDHANRKPHELAQTALFNQLSTKK</sequence>
<dbReference type="InterPro" id="IPR012337">
    <property type="entry name" value="RNaseH-like_sf"/>
</dbReference>
<proteinExistence type="predicted"/>
<protein>
    <submittedName>
        <fullName evidence="2">Ribonuclease H</fullName>
    </submittedName>
</protein>
<name>A0A0R1GR46_9LACO</name>
<dbReference type="Pfam" id="PF00075">
    <property type="entry name" value="RNase_H"/>
    <property type="match status" value="1"/>
</dbReference>
<dbReference type="InterPro" id="IPR002156">
    <property type="entry name" value="RNaseH_domain"/>
</dbReference>
<dbReference type="CDD" id="cd09279">
    <property type="entry name" value="RNase_HI_like"/>
    <property type="match status" value="1"/>
</dbReference>
<dbReference type="RefSeq" id="WP_057905280.1">
    <property type="nucleotide sequence ID" value="NZ_AZDA01000093.1"/>
</dbReference>
<dbReference type="PROSITE" id="PS50879">
    <property type="entry name" value="RNASE_H_1"/>
    <property type="match status" value="1"/>
</dbReference>
<dbReference type="GO" id="GO:0004523">
    <property type="term" value="F:RNA-DNA hybrid ribonuclease activity"/>
    <property type="evidence" value="ECO:0007669"/>
    <property type="project" value="InterPro"/>
</dbReference>
<organism evidence="2 3">
    <name type="scientific">Loigolactobacillus bifermentans DSM 20003</name>
    <dbReference type="NCBI Taxonomy" id="1423726"/>
    <lineage>
        <taxon>Bacteria</taxon>
        <taxon>Bacillati</taxon>
        <taxon>Bacillota</taxon>
        <taxon>Bacilli</taxon>
        <taxon>Lactobacillales</taxon>
        <taxon>Lactobacillaceae</taxon>
        <taxon>Loigolactobacillus</taxon>
    </lineage>
</organism>
<dbReference type="Proteomes" id="UP000051461">
    <property type="component" value="Unassembled WGS sequence"/>
</dbReference>
<feature type="domain" description="RNase H type-1" evidence="1">
    <location>
        <begin position="1"/>
        <end position="126"/>
    </location>
</feature>
<dbReference type="GO" id="GO:0003676">
    <property type="term" value="F:nucleic acid binding"/>
    <property type="evidence" value="ECO:0007669"/>
    <property type="project" value="InterPro"/>
</dbReference>
<evidence type="ECO:0000313" key="3">
    <source>
        <dbReference type="Proteomes" id="UP000051461"/>
    </source>
</evidence>
<comment type="caution">
    <text evidence="2">The sequence shown here is derived from an EMBL/GenBank/DDBJ whole genome shotgun (WGS) entry which is preliminary data.</text>
</comment>
<dbReference type="SUPFAM" id="SSF53098">
    <property type="entry name" value="Ribonuclease H-like"/>
    <property type="match status" value="1"/>
</dbReference>
<accession>A0A0R1GR46</accession>
<dbReference type="AlphaFoldDB" id="A0A0R1GR46"/>